<sequence>MDCRRAAQGLSPAFGPSGLAALPLMTSDNGILPAIAVYGGGVLISYVSGFIITALCGCKNVDLD</sequence>
<gene>
    <name evidence="2" type="ORF">C3430_09550</name>
</gene>
<evidence type="ECO:0000313" key="3">
    <source>
        <dbReference type="Proteomes" id="UP000237003"/>
    </source>
</evidence>
<name>A0A2S4S0Y1_CITAM</name>
<dbReference type="EMBL" id="PQLX01000002">
    <property type="protein sequence ID" value="POU67080.1"/>
    <property type="molecule type" value="Genomic_DNA"/>
</dbReference>
<reference evidence="2 3" key="1">
    <citation type="submission" date="2018-01" db="EMBL/GenBank/DDBJ databases">
        <title>Complete genome sequences of 14 Citrobacter spp. isolated from plant in Canada.</title>
        <authorList>
            <person name="Bhandare S.G."/>
            <person name="Colavecchio A."/>
            <person name="Jeukens J."/>
            <person name="Emond-Rheault J.-G."/>
            <person name="Freschi L."/>
            <person name="Hamel J."/>
            <person name="Kukavica-Ibrulj I."/>
            <person name="Levesque R."/>
            <person name="Goodridge L."/>
        </authorList>
    </citation>
    <scope>NUCLEOTIDE SEQUENCE [LARGE SCALE GENOMIC DNA]</scope>
    <source>
        <strain evidence="2 3">S1285</strain>
    </source>
</reference>
<comment type="caution">
    <text evidence="2">The sequence shown here is derived from an EMBL/GenBank/DDBJ whole genome shotgun (WGS) entry which is preliminary data.</text>
</comment>
<dbReference type="AlphaFoldDB" id="A0A2S4S0Y1"/>
<proteinExistence type="predicted"/>
<evidence type="ECO:0000313" key="2">
    <source>
        <dbReference type="EMBL" id="POU67080.1"/>
    </source>
</evidence>
<feature type="transmembrane region" description="Helical" evidence="1">
    <location>
        <begin position="31"/>
        <end position="58"/>
    </location>
</feature>
<protein>
    <submittedName>
        <fullName evidence="2">PTS N-acetylglucosamine transporter subunit IIBC</fullName>
    </submittedName>
</protein>
<keyword evidence="1" id="KW-1133">Transmembrane helix</keyword>
<evidence type="ECO:0000256" key="1">
    <source>
        <dbReference type="SAM" id="Phobius"/>
    </source>
</evidence>
<dbReference type="OrthoDB" id="9797715at2"/>
<accession>A0A2S4S0Y1</accession>
<keyword evidence="1" id="KW-0812">Transmembrane</keyword>
<keyword evidence="1" id="KW-0472">Membrane</keyword>
<dbReference type="Proteomes" id="UP000237003">
    <property type="component" value="Unassembled WGS sequence"/>
</dbReference>
<organism evidence="2 3">
    <name type="scientific">Citrobacter amalonaticus</name>
    <dbReference type="NCBI Taxonomy" id="35703"/>
    <lineage>
        <taxon>Bacteria</taxon>
        <taxon>Pseudomonadati</taxon>
        <taxon>Pseudomonadota</taxon>
        <taxon>Gammaproteobacteria</taxon>
        <taxon>Enterobacterales</taxon>
        <taxon>Enterobacteriaceae</taxon>
        <taxon>Citrobacter</taxon>
    </lineage>
</organism>